<gene>
    <name evidence="1" type="ORF">HUN41_00094</name>
</gene>
<dbReference type="Proteomes" id="UP000515922">
    <property type="component" value="Segment"/>
</dbReference>
<dbReference type="Gene3D" id="1.10.10.60">
    <property type="entry name" value="Homeodomain-like"/>
    <property type="match status" value="1"/>
</dbReference>
<protein>
    <submittedName>
        <fullName evidence="1">Helix-turn-helix DNA binding domain protein</fullName>
    </submittedName>
</protein>
<accession>A0A7G4AW33</accession>
<dbReference type="EMBL" id="MT711976">
    <property type="protein sequence ID" value="QMP84223.1"/>
    <property type="molecule type" value="Genomic_DNA"/>
</dbReference>
<reference evidence="1 2" key="1">
    <citation type="submission" date="2020-07" db="EMBL/GenBank/DDBJ databases">
        <title>Streptomyces phage Genome sequencing and assembly.</title>
        <authorList>
            <person name="Sharma V."/>
            <person name="Hardy A."/>
            <person name="Frunzke J."/>
        </authorList>
    </citation>
    <scope>NUCLEOTIDE SEQUENCE [LARGE SCALE GENOMIC DNA]</scope>
</reference>
<organism evidence="1 2">
    <name type="scientific">Streptomyces phage Coruscant</name>
    <dbReference type="NCBI Taxonomy" id="2739834"/>
    <lineage>
        <taxon>Viruses</taxon>
        <taxon>Duplodnaviria</taxon>
        <taxon>Heunggongvirae</taxon>
        <taxon>Uroviricota</taxon>
        <taxon>Caudoviricetes</taxon>
        <taxon>Stanwilliamsviridae</taxon>
        <taxon>Boydwoodruffvirinae</taxon>
        <taxon>Coruscantvirus</taxon>
        <taxon>Coruscantvirus coruscant</taxon>
    </lineage>
</organism>
<name>A0A7G4AW33_9CAUD</name>
<proteinExistence type="predicted"/>
<sequence length="50" mass="5908">MKPKLYTNKVWLQSRYANKTAAEIAEECGVSEATISRYLTKFEIRIRRSR</sequence>
<evidence type="ECO:0000313" key="1">
    <source>
        <dbReference type="EMBL" id="QMP84223.1"/>
    </source>
</evidence>
<keyword evidence="2" id="KW-1185">Reference proteome</keyword>
<evidence type="ECO:0000313" key="2">
    <source>
        <dbReference type="Proteomes" id="UP000515922"/>
    </source>
</evidence>